<dbReference type="InterPro" id="IPR036396">
    <property type="entry name" value="Cyt_P450_sf"/>
</dbReference>
<dbReference type="PANTHER" id="PTHR24282">
    <property type="entry name" value="CYTOCHROME P450 FAMILY MEMBER"/>
    <property type="match status" value="1"/>
</dbReference>
<comment type="subcellular location">
    <subcellularLocation>
        <location evidence="2">Membrane</location>
        <topology evidence="2">Single-pass membrane protein</topology>
    </subcellularLocation>
</comment>
<keyword evidence="10" id="KW-0503">Monooxygenase</keyword>
<dbReference type="Pfam" id="PF00067">
    <property type="entry name" value="p450"/>
    <property type="match status" value="1"/>
</dbReference>
<evidence type="ECO:0000256" key="8">
    <source>
        <dbReference type="ARBA" id="ARBA00023002"/>
    </source>
</evidence>
<keyword evidence="6" id="KW-0479">Metal-binding</keyword>
<keyword evidence="7" id="KW-1133">Transmembrane helix</keyword>
<dbReference type="GO" id="GO:0005506">
    <property type="term" value="F:iron ion binding"/>
    <property type="evidence" value="ECO:0007669"/>
    <property type="project" value="InterPro"/>
</dbReference>
<keyword evidence="8" id="KW-0560">Oxidoreductase</keyword>
<dbReference type="GO" id="GO:0020037">
    <property type="term" value="F:heme binding"/>
    <property type="evidence" value="ECO:0007669"/>
    <property type="project" value="InterPro"/>
</dbReference>
<keyword evidence="9" id="KW-0408">Iron</keyword>
<proteinExistence type="inferred from homology"/>
<evidence type="ECO:0000256" key="9">
    <source>
        <dbReference type="ARBA" id="ARBA00023004"/>
    </source>
</evidence>
<dbReference type="SUPFAM" id="SSF48264">
    <property type="entry name" value="Cytochrome P450"/>
    <property type="match status" value="1"/>
</dbReference>
<dbReference type="GO" id="GO:0016020">
    <property type="term" value="C:membrane"/>
    <property type="evidence" value="ECO:0007669"/>
    <property type="project" value="UniProtKB-SubCell"/>
</dbReference>
<dbReference type="PANTHER" id="PTHR24282:SF255">
    <property type="entry name" value="CYTOCHROME P450 72A11-RELATED"/>
    <property type="match status" value="1"/>
</dbReference>
<evidence type="ECO:0000256" key="3">
    <source>
        <dbReference type="ARBA" id="ARBA00010617"/>
    </source>
</evidence>
<dbReference type="InterPro" id="IPR001128">
    <property type="entry name" value="Cyt_P450"/>
</dbReference>
<protein>
    <recommendedName>
        <fullName evidence="16">Cytochrome P450 CYP72A219-like</fullName>
    </recommendedName>
</protein>
<name>A0A218XUN2_PUNGR</name>
<evidence type="ECO:0000256" key="5">
    <source>
        <dbReference type="ARBA" id="ARBA00022692"/>
    </source>
</evidence>
<dbReference type="EMBL" id="MTKT01000790">
    <property type="protein sequence ID" value="OWM88664.1"/>
    <property type="molecule type" value="Genomic_DNA"/>
</dbReference>
<evidence type="ECO:0008006" key="16">
    <source>
        <dbReference type="Google" id="ProtNLM"/>
    </source>
</evidence>
<dbReference type="STRING" id="22663.A0A218XUN2"/>
<evidence type="ECO:0000256" key="10">
    <source>
        <dbReference type="ARBA" id="ARBA00023033"/>
    </source>
</evidence>
<reference evidence="12" key="2">
    <citation type="submission" date="2017-06" db="EMBL/GenBank/DDBJ databases">
        <title>The pomegranate genome and the genomics of punicalagin biosynthesis.</title>
        <authorList>
            <person name="Xu C."/>
        </authorList>
    </citation>
    <scope>NUCLEOTIDE SEQUENCE [LARGE SCALE GENOMIC DNA]</scope>
    <source>
        <tissue evidence="12">Fresh leaf</tissue>
    </source>
</reference>
<keyword evidence="4" id="KW-0349">Heme</keyword>
<evidence type="ECO:0000256" key="7">
    <source>
        <dbReference type="ARBA" id="ARBA00022989"/>
    </source>
</evidence>
<evidence type="ECO:0000313" key="14">
    <source>
        <dbReference type="Proteomes" id="UP000197138"/>
    </source>
</evidence>
<keyword evidence="11" id="KW-0472">Membrane</keyword>
<evidence type="ECO:0000313" key="13">
    <source>
        <dbReference type="EMBL" id="PKI37624.1"/>
    </source>
</evidence>
<comment type="similarity">
    <text evidence="3">Belongs to the cytochrome P450 family.</text>
</comment>
<evidence type="ECO:0000256" key="2">
    <source>
        <dbReference type="ARBA" id="ARBA00004167"/>
    </source>
</evidence>
<evidence type="ECO:0000256" key="4">
    <source>
        <dbReference type="ARBA" id="ARBA00022617"/>
    </source>
</evidence>
<organism evidence="12 14">
    <name type="scientific">Punica granatum</name>
    <name type="common">Pomegranate</name>
    <dbReference type="NCBI Taxonomy" id="22663"/>
    <lineage>
        <taxon>Eukaryota</taxon>
        <taxon>Viridiplantae</taxon>
        <taxon>Streptophyta</taxon>
        <taxon>Embryophyta</taxon>
        <taxon>Tracheophyta</taxon>
        <taxon>Spermatophyta</taxon>
        <taxon>Magnoliopsida</taxon>
        <taxon>eudicotyledons</taxon>
        <taxon>Gunneridae</taxon>
        <taxon>Pentapetalae</taxon>
        <taxon>rosids</taxon>
        <taxon>malvids</taxon>
        <taxon>Myrtales</taxon>
        <taxon>Lythraceae</taxon>
        <taxon>Punica</taxon>
    </lineage>
</organism>
<dbReference type="GO" id="GO:0004497">
    <property type="term" value="F:monooxygenase activity"/>
    <property type="evidence" value="ECO:0007669"/>
    <property type="project" value="UniProtKB-KW"/>
</dbReference>
<reference evidence="14" key="1">
    <citation type="journal article" date="2017" name="Plant J.">
        <title>The pomegranate (Punica granatum L.) genome and the genomics of punicalagin biosynthesis.</title>
        <authorList>
            <person name="Qin G."/>
            <person name="Xu C."/>
            <person name="Ming R."/>
            <person name="Tang H."/>
            <person name="Guyot R."/>
            <person name="Kramer E.M."/>
            <person name="Hu Y."/>
            <person name="Yi X."/>
            <person name="Qi Y."/>
            <person name="Xu X."/>
            <person name="Gao Z."/>
            <person name="Pan H."/>
            <person name="Jian J."/>
            <person name="Tian Y."/>
            <person name="Yue Z."/>
            <person name="Xu Y."/>
        </authorList>
    </citation>
    <scope>NUCLEOTIDE SEQUENCE [LARGE SCALE GENOMIC DNA]</scope>
    <source>
        <strain evidence="14">cv. Dabenzi</strain>
    </source>
</reference>
<dbReference type="Proteomes" id="UP000233551">
    <property type="component" value="Unassembled WGS sequence"/>
</dbReference>
<keyword evidence="15" id="KW-1185">Reference proteome</keyword>
<keyword evidence="5" id="KW-0812">Transmembrane</keyword>
<accession>A0A218XUN2</accession>
<dbReference type="Gene3D" id="1.10.630.10">
    <property type="entry name" value="Cytochrome P450"/>
    <property type="match status" value="1"/>
</dbReference>
<sequence length="145" mass="16818">MILYEVLRLYPPLISIGWFIHKEMKVGNLTIPAGVEQSLVVLLVHHDRELWGEDAQEFEPERFSEGISKVTNNRVMYFQFGWGPQICIRMNFCIDRSEDGNGNDTATVLIRALYLMPMLRQQESLFIPNMVLKSFCVELNELLIP</sequence>
<dbReference type="GO" id="GO:0016705">
    <property type="term" value="F:oxidoreductase activity, acting on paired donors, with incorporation or reduction of molecular oxygen"/>
    <property type="evidence" value="ECO:0007669"/>
    <property type="project" value="InterPro"/>
</dbReference>
<evidence type="ECO:0000313" key="15">
    <source>
        <dbReference type="Proteomes" id="UP000233551"/>
    </source>
</evidence>
<dbReference type="AlphaFoldDB" id="A0A218XUN2"/>
<evidence type="ECO:0000313" key="12">
    <source>
        <dbReference type="EMBL" id="OWM88664.1"/>
    </source>
</evidence>
<evidence type="ECO:0000256" key="6">
    <source>
        <dbReference type="ARBA" id="ARBA00022723"/>
    </source>
</evidence>
<gene>
    <name evidence="12" type="ORF">CDL15_Pgr002431</name>
    <name evidence="13" type="ORF">CRG98_041917</name>
</gene>
<dbReference type="Proteomes" id="UP000197138">
    <property type="component" value="Unassembled WGS sequence"/>
</dbReference>
<dbReference type="InterPro" id="IPR050665">
    <property type="entry name" value="Cytochrome_P450_Monooxygen"/>
</dbReference>
<evidence type="ECO:0000256" key="1">
    <source>
        <dbReference type="ARBA" id="ARBA00001971"/>
    </source>
</evidence>
<comment type="cofactor">
    <cofactor evidence="1">
        <name>heme</name>
        <dbReference type="ChEBI" id="CHEBI:30413"/>
    </cofactor>
</comment>
<reference evidence="13 15" key="3">
    <citation type="submission" date="2017-11" db="EMBL/GenBank/DDBJ databases">
        <title>De-novo sequencing of pomegranate (Punica granatum L.) genome.</title>
        <authorList>
            <person name="Akparov Z."/>
            <person name="Amiraslanov A."/>
            <person name="Hajiyeva S."/>
            <person name="Abbasov M."/>
            <person name="Kaur K."/>
            <person name="Hamwieh A."/>
            <person name="Solovyev V."/>
            <person name="Salamov A."/>
            <person name="Braich B."/>
            <person name="Kosarev P."/>
            <person name="Mahmoud A."/>
            <person name="Hajiyev E."/>
            <person name="Babayeva S."/>
            <person name="Izzatullayeva V."/>
            <person name="Mammadov A."/>
            <person name="Mammadov A."/>
            <person name="Sharifova S."/>
            <person name="Ojaghi J."/>
            <person name="Eynullazada K."/>
            <person name="Bayramov B."/>
            <person name="Abdulazimova A."/>
            <person name="Shahmuradov I."/>
        </authorList>
    </citation>
    <scope>NUCLEOTIDE SEQUENCE [LARGE SCALE GENOMIC DNA]</scope>
    <source>
        <strain evidence="13">AG2017</strain>
        <strain evidence="15">cv. AG2017</strain>
        <tissue evidence="13">Leaf</tissue>
    </source>
</reference>
<comment type="caution">
    <text evidence="12">The sequence shown here is derived from an EMBL/GenBank/DDBJ whole genome shotgun (WGS) entry which is preliminary data.</text>
</comment>
<dbReference type="EMBL" id="PGOL01004345">
    <property type="protein sequence ID" value="PKI37624.1"/>
    <property type="molecule type" value="Genomic_DNA"/>
</dbReference>
<evidence type="ECO:0000256" key="11">
    <source>
        <dbReference type="ARBA" id="ARBA00023136"/>
    </source>
</evidence>